<dbReference type="Proteomes" id="UP000019375">
    <property type="component" value="Unassembled WGS sequence"/>
</dbReference>
<feature type="compositionally biased region" description="Polar residues" evidence="2">
    <location>
        <begin position="605"/>
        <end position="617"/>
    </location>
</feature>
<dbReference type="SMART" id="SM00184">
    <property type="entry name" value="RING"/>
    <property type="match status" value="1"/>
</dbReference>
<feature type="compositionally biased region" description="Acidic residues" evidence="2">
    <location>
        <begin position="199"/>
        <end position="208"/>
    </location>
</feature>
<keyword evidence="5" id="KW-1185">Reference proteome</keyword>
<dbReference type="GO" id="GO:0061630">
    <property type="term" value="F:ubiquitin protein ligase activity"/>
    <property type="evidence" value="ECO:0007669"/>
    <property type="project" value="TreeGrafter"/>
</dbReference>
<feature type="domain" description="RING-type" evidence="3">
    <location>
        <begin position="265"/>
        <end position="290"/>
    </location>
</feature>
<dbReference type="Gene3D" id="3.30.40.10">
    <property type="entry name" value="Zinc/RING finger domain, C3HC4 (zinc finger)"/>
    <property type="match status" value="1"/>
</dbReference>
<name>A0A8J2XC64_ZYGB2</name>
<feature type="region of interest" description="Disordered" evidence="2">
    <location>
        <begin position="501"/>
        <end position="525"/>
    </location>
</feature>
<dbReference type="PANTHER" id="PTHR22765:SF416">
    <property type="entry name" value="E3 UBIQUITIN-PROTEIN LIGASE GODZILLA"/>
    <property type="match status" value="1"/>
</dbReference>
<proteinExistence type="predicted"/>
<feature type="compositionally biased region" description="Polar residues" evidence="2">
    <location>
        <begin position="391"/>
        <end position="417"/>
    </location>
</feature>
<feature type="region of interest" description="Disordered" evidence="2">
    <location>
        <begin position="585"/>
        <end position="617"/>
    </location>
</feature>
<feature type="region of interest" description="Disordered" evidence="2">
    <location>
        <begin position="547"/>
        <end position="573"/>
    </location>
</feature>
<feature type="compositionally biased region" description="Polar residues" evidence="2">
    <location>
        <begin position="218"/>
        <end position="232"/>
    </location>
</feature>
<dbReference type="InterPro" id="IPR013083">
    <property type="entry name" value="Znf_RING/FYVE/PHD"/>
</dbReference>
<accession>A0A8J2XC64</accession>
<evidence type="ECO:0000313" key="5">
    <source>
        <dbReference type="Proteomes" id="UP000019375"/>
    </source>
</evidence>
<dbReference type="InterPro" id="IPR001841">
    <property type="entry name" value="Znf_RING"/>
</dbReference>
<dbReference type="GO" id="GO:0005737">
    <property type="term" value="C:cytoplasm"/>
    <property type="evidence" value="ECO:0007669"/>
    <property type="project" value="TreeGrafter"/>
</dbReference>
<feature type="compositionally biased region" description="Polar residues" evidence="2">
    <location>
        <begin position="22"/>
        <end position="35"/>
    </location>
</feature>
<dbReference type="InterPro" id="IPR051826">
    <property type="entry name" value="E3_ubiquitin-ligase_domain"/>
</dbReference>
<feature type="compositionally biased region" description="Low complexity" evidence="2">
    <location>
        <begin position="590"/>
        <end position="604"/>
    </location>
</feature>
<dbReference type="PROSITE" id="PS50089">
    <property type="entry name" value="ZF_RING_2"/>
    <property type="match status" value="1"/>
</dbReference>
<evidence type="ECO:0000259" key="3">
    <source>
        <dbReference type="PROSITE" id="PS50089"/>
    </source>
</evidence>
<feature type="region of interest" description="Disordered" evidence="2">
    <location>
        <begin position="648"/>
        <end position="676"/>
    </location>
</feature>
<evidence type="ECO:0000256" key="1">
    <source>
        <dbReference type="PROSITE-ProRule" id="PRU00175"/>
    </source>
</evidence>
<feature type="compositionally biased region" description="Low complexity" evidence="2">
    <location>
        <begin position="649"/>
        <end position="669"/>
    </location>
</feature>
<dbReference type="Pfam" id="PF13639">
    <property type="entry name" value="zf-RING_2"/>
    <property type="match status" value="1"/>
</dbReference>
<dbReference type="EMBL" id="HG316460">
    <property type="protein sequence ID" value="CDF90557.1"/>
    <property type="molecule type" value="Genomic_DNA"/>
</dbReference>
<organism evidence="4 5">
    <name type="scientific">Zygosaccharomyces bailii (strain CLIB 213 / ATCC 58445 / CBS 680 / BCRC 21525 / NBRC 1098 / NCYC 1416 / NRRL Y-2227)</name>
    <dbReference type="NCBI Taxonomy" id="1333698"/>
    <lineage>
        <taxon>Eukaryota</taxon>
        <taxon>Fungi</taxon>
        <taxon>Dikarya</taxon>
        <taxon>Ascomycota</taxon>
        <taxon>Saccharomycotina</taxon>
        <taxon>Saccharomycetes</taxon>
        <taxon>Saccharomycetales</taxon>
        <taxon>Saccharomycetaceae</taxon>
        <taxon>Zygosaccharomyces</taxon>
    </lineage>
</organism>
<evidence type="ECO:0000256" key="2">
    <source>
        <dbReference type="SAM" id="MobiDB-lite"/>
    </source>
</evidence>
<feature type="region of interest" description="Disordered" evidence="2">
    <location>
        <begin position="379"/>
        <end position="417"/>
    </location>
</feature>
<reference evidence="5" key="1">
    <citation type="journal article" date="2013" name="Genome Announc.">
        <title>Genome sequence of the food spoilage yeast Zygosaccharomyces bailii CLIB 213(T).</title>
        <authorList>
            <person name="Galeote V."/>
            <person name="Bigey F."/>
            <person name="Devillers H."/>
            <person name="Neuveglise C."/>
            <person name="Dequin S."/>
        </authorList>
    </citation>
    <scope>NUCLEOTIDE SEQUENCE [LARGE SCALE GENOMIC DNA]</scope>
    <source>
        <strain evidence="5">CLIB 213 / ATCC 58445 / CBS 680 / CCRC 21525 / NBRC 1098 / NCYC 1416 / NRRL Y-2227</strain>
    </source>
</reference>
<protein>
    <submittedName>
        <fullName evidence="4">ZYBA0S07-03774g1_1</fullName>
    </submittedName>
</protein>
<gene>
    <name evidence="4" type="ORF">BN860_03774g</name>
</gene>
<feature type="compositionally biased region" description="Low complexity" evidence="2">
    <location>
        <begin position="548"/>
        <end position="562"/>
    </location>
</feature>
<evidence type="ECO:0000313" key="4">
    <source>
        <dbReference type="EMBL" id="CDF90557.1"/>
    </source>
</evidence>
<dbReference type="GO" id="GO:0008270">
    <property type="term" value="F:zinc ion binding"/>
    <property type="evidence" value="ECO:0007669"/>
    <property type="project" value="UniProtKB-KW"/>
</dbReference>
<feature type="compositionally biased region" description="Basic and acidic residues" evidence="2">
    <location>
        <begin position="1"/>
        <end position="11"/>
    </location>
</feature>
<dbReference type="PANTHER" id="PTHR22765">
    <property type="entry name" value="RING FINGER AND PROTEASE ASSOCIATED DOMAIN-CONTAINING"/>
    <property type="match status" value="1"/>
</dbReference>
<feature type="region of interest" description="Disordered" evidence="2">
    <location>
        <begin position="323"/>
        <end position="361"/>
    </location>
</feature>
<feature type="region of interest" description="Disordered" evidence="2">
    <location>
        <begin position="1"/>
        <end position="35"/>
    </location>
</feature>
<dbReference type="AlphaFoldDB" id="A0A8J2XC64"/>
<feature type="compositionally biased region" description="Low complexity" evidence="2">
    <location>
        <begin position="233"/>
        <end position="252"/>
    </location>
</feature>
<feature type="region of interest" description="Disordered" evidence="2">
    <location>
        <begin position="194"/>
        <end position="255"/>
    </location>
</feature>
<dbReference type="OrthoDB" id="8062037at2759"/>
<keyword evidence="1" id="KW-0863">Zinc-finger</keyword>
<dbReference type="GO" id="GO:0006511">
    <property type="term" value="P:ubiquitin-dependent protein catabolic process"/>
    <property type="evidence" value="ECO:0007669"/>
    <property type="project" value="TreeGrafter"/>
</dbReference>
<keyword evidence="1" id="KW-0862">Zinc</keyword>
<keyword evidence="1" id="KW-0479">Metal-binding</keyword>
<feature type="region of interest" description="Disordered" evidence="2">
    <location>
        <begin position="62"/>
        <end position="97"/>
    </location>
</feature>
<dbReference type="SUPFAM" id="SSF57850">
    <property type="entry name" value="RING/U-box"/>
    <property type="match status" value="1"/>
</dbReference>
<sequence length="676" mass="72774">MNGIHDSRDTEPQEDGGAPTQPDGTASPAGSQRATRNITVSIQYSYFTPHRLANLNYAQEASTNDSASNIPGLGGRATNEDSSGMASGLRQGGGSGTEAAAAAATAARPDGALVLSFRDVPISTPQERLESIISIAAALAMRRFSDLMALPKGITRDQFEQLPVLQVRNLPEKQNATCSICYENYEDEPATFLKRARDGEDEENEEDMDSVKKRRSESPGSPQTMETAPSHTSSYQEEQGSLEEQQLPSSEGESARKYIHSPIQLPCGHIFGRECLDKWSQMENSCPLCRRKIVEVQAEQRSDNGSGNGATNVETFERIRQLLYNSPTDQRPGPESEVTEGERTRDSSSNGGTEELDPQSFTISRSGIVFLRPGPQLAAMPANERPPTAIASDNGTTTMEGPSPVEGNSNNSFEPTHVNNSRRIHWMPLPLTSIRMDSGFENQEPQGQHDRLAAILDHIFNAARNDSLQENVDRSSTGSVVALPAVRSPVATIPGPASFANTSVPSESSAASSANGLPVNPNPDLIRSTNAADLVPSAVPALRPVQVAPATSSTSATSEPLEAAPPSPPRRRSFLDNILRITNLNRTFGRSRNNHNSSNDNSSRQANNTGMFNSGVASFRNQNGRVSTFPIHNSPLPSLPLLLRRRQGSNRSNNNNANNVNNSDSSSAHSNRDAST</sequence>